<evidence type="ECO:0000313" key="2">
    <source>
        <dbReference type="EMBL" id="KAK7315426.1"/>
    </source>
</evidence>
<dbReference type="EMBL" id="JAYMYQ010000008">
    <property type="protein sequence ID" value="KAK7315426.1"/>
    <property type="molecule type" value="Genomic_DNA"/>
</dbReference>
<dbReference type="AlphaFoldDB" id="A0AAN9PY68"/>
<comment type="caution">
    <text evidence="2">The sequence shown here is derived from an EMBL/GenBank/DDBJ whole genome shotgun (WGS) entry which is preliminary data.</text>
</comment>
<accession>A0AAN9PY68</accession>
<keyword evidence="1" id="KW-0472">Membrane</keyword>
<evidence type="ECO:0000313" key="3">
    <source>
        <dbReference type="Proteomes" id="UP001367508"/>
    </source>
</evidence>
<gene>
    <name evidence="2" type="ORF">VNO77_33973</name>
</gene>
<dbReference type="Proteomes" id="UP001367508">
    <property type="component" value="Unassembled WGS sequence"/>
</dbReference>
<feature type="transmembrane region" description="Helical" evidence="1">
    <location>
        <begin position="12"/>
        <end position="34"/>
    </location>
</feature>
<name>A0AAN9PY68_CANGL</name>
<reference evidence="2 3" key="1">
    <citation type="submission" date="2024-01" db="EMBL/GenBank/DDBJ databases">
        <title>The genomes of 5 underutilized Papilionoideae crops provide insights into root nodulation and disease resistanc.</title>
        <authorList>
            <person name="Jiang F."/>
        </authorList>
    </citation>
    <scope>NUCLEOTIDE SEQUENCE [LARGE SCALE GENOMIC DNA]</scope>
    <source>
        <strain evidence="2">LVBAO_FW01</strain>
        <tissue evidence="2">Leaves</tissue>
    </source>
</reference>
<proteinExistence type="predicted"/>
<keyword evidence="1" id="KW-1133">Transmembrane helix</keyword>
<organism evidence="2 3">
    <name type="scientific">Canavalia gladiata</name>
    <name type="common">Sword bean</name>
    <name type="synonym">Dolichos gladiatus</name>
    <dbReference type="NCBI Taxonomy" id="3824"/>
    <lineage>
        <taxon>Eukaryota</taxon>
        <taxon>Viridiplantae</taxon>
        <taxon>Streptophyta</taxon>
        <taxon>Embryophyta</taxon>
        <taxon>Tracheophyta</taxon>
        <taxon>Spermatophyta</taxon>
        <taxon>Magnoliopsida</taxon>
        <taxon>eudicotyledons</taxon>
        <taxon>Gunneridae</taxon>
        <taxon>Pentapetalae</taxon>
        <taxon>rosids</taxon>
        <taxon>fabids</taxon>
        <taxon>Fabales</taxon>
        <taxon>Fabaceae</taxon>
        <taxon>Papilionoideae</taxon>
        <taxon>50 kb inversion clade</taxon>
        <taxon>NPAAA clade</taxon>
        <taxon>indigoferoid/millettioid clade</taxon>
        <taxon>Phaseoleae</taxon>
        <taxon>Canavalia</taxon>
    </lineage>
</organism>
<sequence length="75" mass="7874">MAILFQVFSRITVTGAVTVGVVALGVGTVFGTYLRGLEAGMHESEALLWFCNDGLNASVNCAVSKWSRVSLGHSA</sequence>
<keyword evidence="1" id="KW-0812">Transmembrane</keyword>
<evidence type="ECO:0000256" key="1">
    <source>
        <dbReference type="SAM" id="Phobius"/>
    </source>
</evidence>
<protein>
    <submittedName>
        <fullName evidence="2">Uncharacterized protein</fullName>
    </submittedName>
</protein>
<keyword evidence="3" id="KW-1185">Reference proteome</keyword>